<organism evidence="1 2">
    <name type="scientific">Pararhizobium capsulatum DSM 1112</name>
    <dbReference type="NCBI Taxonomy" id="1121113"/>
    <lineage>
        <taxon>Bacteria</taxon>
        <taxon>Pseudomonadati</taxon>
        <taxon>Pseudomonadota</taxon>
        <taxon>Alphaproteobacteria</taxon>
        <taxon>Hyphomicrobiales</taxon>
        <taxon>Rhizobiaceae</taxon>
        <taxon>Rhizobium/Agrobacterium group</taxon>
        <taxon>Pararhizobium</taxon>
    </lineage>
</organism>
<evidence type="ECO:0000313" key="1">
    <source>
        <dbReference type="EMBL" id="MDQ0320043.1"/>
    </source>
</evidence>
<sequence>MTHYAWTIEAKGRQTIKKVTTIEDMHDVLRVLELPGVAPPDWITMETESAEHGSYMHNHGGDDEWSLTWTKVDDPGA</sequence>
<dbReference type="Proteomes" id="UP001230207">
    <property type="component" value="Unassembled WGS sequence"/>
</dbReference>
<dbReference type="RefSeq" id="WP_307229425.1">
    <property type="nucleotide sequence ID" value="NZ_JAUSVF010000001.1"/>
</dbReference>
<proteinExistence type="predicted"/>
<dbReference type="EMBL" id="JAUSVF010000001">
    <property type="protein sequence ID" value="MDQ0320043.1"/>
    <property type="molecule type" value="Genomic_DNA"/>
</dbReference>
<evidence type="ECO:0000313" key="2">
    <source>
        <dbReference type="Proteomes" id="UP001230207"/>
    </source>
</evidence>
<comment type="caution">
    <text evidence="1">The sequence shown here is derived from an EMBL/GenBank/DDBJ whole genome shotgun (WGS) entry which is preliminary data.</text>
</comment>
<name>A0ABU0BP81_9HYPH</name>
<accession>A0ABU0BP81</accession>
<gene>
    <name evidence="1" type="ORF">QO002_002181</name>
</gene>
<protein>
    <submittedName>
        <fullName evidence="1">Uncharacterized protein</fullName>
    </submittedName>
</protein>
<keyword evidence="2" id="KW-1185">Reference proteome</keyword>
<reference evidence="1 2" key="1">
    <citation type="submission" date="2023-07" db="EMBL/GenBank/DDBJ databases">
        <title>Genomic Encyclopedia of Type Strains, Phase IV (KMG-IV): sequencing the most valuable type-strain genomes for metagenomic binning, comparative biology and taxonomic classification.</title>
        <authorList>
            <person name="Goeker M."/>
        </authorList>
    </citation>
    <scope>NUCLEOTIDE SEQUENCE [LARGE SCALE GENOMIC DNA]</scope>
    <source>
        <strain evidence="1 2">DSM 1112</strain>
    </source>
</reference>